<accession>A0A853AIS8</accession>
<proteinExistence type="predicted"/>
<organism evidence="1 2">
    <name type="scientific">Saccharopolyspora hordei</name>
    <dbReference type="NCBI Taxonomy" id="1838"/>
    <lineage>
        <taxon>Bacteria</taxon>
        <taxon>Bacillati</taxon>
        <taxon>Actinomycetota</taxon>
        <taxon>Actinomycetes</taxon>
        <taxon>Pseudonocardiales</taxon>
        <taxon>Pseudonocardiaceae</taxon>
        <taxon>Saccharopolyspora</taxon>
    </lineage>
</organism>
<dbReference type="Proteomes" id="UP000587002">
    <property type="component" value="Unassembled WGS sequence"/>
</dbReference>
<dbReference type="AlphaFoldDB" id="A0A853AIS8"/>
<sequence length="191" mass="20208">MTRVPHLVATPGVQLAEKHRRSTTPLKVLRDGAFMGDEFVHDPGLWGVAQAATPNDLAVRFADNLSSAGNASFLAVTSHRVGVLVETAHLESEQPEPAPGVAPESRGFSLFGAAKSAVRSVASRGGDEPANPVTSAVEAPMSAIREIAPAAMGRSGKPVRFLRFWFTDGSALSVKHPKPGQLAETIRLNLR</sequence>
<comment type="caution">
    <text evidence="1">The sequence shown here is derived from an EMBL/GenBank/DDBJ whole genome shotgun (WGS) entry which is preliminary data.</text>
</comment>
<dbReference type="RefSeq" id="WP_179720351.1">
    <property type="nucleotide sequence ID" value="NZ_JACCFJ010000001.1"/>
</dbReference>
<reference evidence="1 2" key="1">
    <citation type="submission" date="2020-07" db="EMBL/GenBank/DDBJ databases">
        <title>Sequencing the genomes of 1000 actinobacteria strains.</title>
        <authorList>
            <person name="Klenk H.-P."/>
        </authorList>
    </citation>
    <scope>NUCLEOTIDE SEQUENCE [LARGE SCALE GENOMIC DNA]</scope>
    <source>
        <strain evidence="1 2">DSM 44065</strain>
    </source>
</reference>
<name>A0A853AIS8_9PSEU</name>
<evidence type="ECO:0000313" key="1">
    <source>
        <dbReference type="EMBL" id="NYI83696.1"/>
    </source>
</evidence>
<evidence type="ECO:0000313" key="2">
    <source>
        <dbReference type="Proteomes" id="UP000587002"/>
    </source>
</evidence>
<protein>
    <submittedName>
        <fullName evidence="1">Uncharacterized protein</fullName>
    </submittedName>
</protein>
<dbReference type="EMBL" id="JACCFJ010000001">
    <property type="protein sequence ID" value="NYI83696.1"/>
    <property type="molecule type" value="Genomic_DNA"/>
</dbReference>
<keyword evidence="2" id="KW-1185">Reference proteome</keyword>
<gene>
    <name evidence="1" type="ORF">HNR68_002326</name>
</gene>